<protein>
    <recommendedName>
        <fullName evidence="4">Large ribosomal subunit protein uL30m</fullName>
    </recommendedName>
</protein>
<dbReference type="OrthoDB" id="509901at2759"/>
<evidence type="ECO:0000256" key="1">
    <source>
        <dbReference type="ARBA" id="ARBA00007594"/>
    </source>
</evidence>
<dbReference type="InterPro" id="IPR036919">
    <property type="entry name" value="Ribo_uL30_ferredoxin-like_sf"/>
</dbReference>
<dbReference type="PANTHER" id="PTHR15892:SF2">
    <property type="entry name" value="LARGE RIBOSOMAL SUBUNIT PROTEIN UL30M"/>
    <property type="match status" value="1"/>
</dbReference>
<accession>A0A316VEF8</accession>
<feature type="domain" description="Large ribosomal subunit protein uL30-like ferredoxin-like fold" evidence="5">
    <location>
        <begin position="30"/>
        <end position="80"/>
    </location>
</feature>
<dbReference type="GO" id="GO:0003735">
    <property type="term" value="F:structural constituent of ribosome"/>
    <property type="evidence" value="ECO:0007669"/>
    <property type="project" value="InterPro"/>
</dbReference>
<evidence type="ECO:0000259" key="5">
    <source>
        <dbReference type="Pfam" id="PF00327"/>
    </source>
</evidence>
<dbReference type="AlphaFoldDB" id="A0A316VEF8"/>
<dbReference type="GO" id="GO:0005739">
    <property type="term" value="C:mitochondrion"/>
    <property type="evidence" value="ECO:0007669"/>
    <property type="project" value="TreeGrafter"/>
</dbReference>
<reference evidence="6 7" key="1">
    <citation type="journal article" date="2018" name="Mol. Biol. Evol.">
        <title>Broad Genomic Sampling Reveals a Smut Pathogenic Ancestry of the Fungal Clade Ustilaginomycotina.</title>
        <authorList>
            <person name="Kijpornyongpan T."/>
            <person name="Mondo S.J."/>
            <person name="Barry K."/>
            <person name="Sandor L."/>
            <person name="Lee J."/>
            <person name="Lipzen A."/>
            <person name="Pangilinan J."/>
            <person name="LaButti K."/>
            <person name="Hainaut M."/>
            <person name="Henrissat B."/>
            <person name="Grigoriev I.V."/>
            <person name="Spatafora J.W."/>
            <person name="Aime M.C."/>
        </authorList>
    </citation>
    <scope>NUCLEOTIDE SEQUENCE [LARGE SCALE GENOMIC DNA]</scope>
    <source>
        <strain evidence="6 7">MCA 3882</strain>
    </source>
</reference>
<dbReference type="InterPro" id="IPR016082">
    <property type="entry name" value="Ribosomal_uL30_ferredoxin-like"/>
</dbReference>
<dbReference type="GeneID" id="37022693"/>
<evidence type="ECO:0000313" key="6">
    <source>
        <dbReference type="EMBL" id="PWN35900.1"/>
    </source>
</evidence>
<gene>
    <name evidence="6" type="ORF">FA14DRAFT_179267</name>
</gene>
<proteinExistence type="inferred from homology"/>
<dbReference type="Proteomes" id="UP000245771">
    <property type="component" value="Unassembled WGS sequence"/>
</dbReference>
<keyword evidence="7" id="KW-1185">Reference proteome</keyword>
<evidence type="ECO:0000256" key="2">
    <source>
        <dbReference type="ARBA" id="ARBA00022980"/>
    </source>
</evidence>
<dbReference type="CDD" id="cd01658">
    <property type="entry name" value="Ribosomal_L30"/>
    <property type="match status" value="1"/>
</dbReference>
<evidence type="ECO:0000256" key="3">
    <source>
        <dbReference type="ARBA" id="ARBA00023274"/>
    </source>
</evidence>
<dbReference type="NCBIfam" id="TIGR01308">
    <property type="entry name" value="rpmD_bact"/>
    <property type="match status" value="1"/>
</dbReference>
<dbReference type="Gene3D" id="3.30.1390.20">
    <property type="entry name" value="Ribosomal protein L30, ferredoxin-like fold domain"/>
    <property type="match status" value="1"/>
</dbReference>
<keyword evidence="2" id="KW-0689">Ribosomal protein</keyword>
<dbReference type="InParanoid" id="A0A316VEF8"/>
<dbReference type="PANTHER" id="PTHR15892">
    <property type="entry name" value="MITOCHONDRIAL RIBOSOMAL PROTEIN L30"/>
    <property type="match status" value="1"/>
</dbReference>
<dbReference type="Pfam" id="PF00327">
    <property type="entry name" value="Ribosomal_L30"/>
    <property type="match status" value="1"/>
</dbReference>
<comment type="similarity">
    <text evidence="1">Belongs to the universal ribosomal protein uL30 family.</text>
</comment>
<name>A0A316VEF8_9BASI</name>
<evidence type="ECO:0000256" key="4">
    <source>
        <dbReference type="ARBA" id="ARBA00035281"/>
    </source>
</evidence>
<dbReference type="SUPFAM" id="SSF55129">
    <property type="entry name" value="Ribosomal protein L30p/L7e"/>
    <property type="match status" value="1"/>
</dbReference>
<sequence length="155" mass="17566">MLSQVQGLRWNSTLASETNATVSTGNTTHYRITLRRSAIGMPSHTRKVLESMGLRKRLQSIYRPKRADIAGMVLAVKELVHVENVRRLDGGGWQPLSNNQFHPVKADEDAIWVNEKNEFVSWGGKESYKAPRGYSVVGNLINEKRHREILASRLE</sequence>
<dbReference type="InterPro" id="IPR005996">
    <property type="entry name" value="Ribosomal_uL30_bac-type"/>
</dbReference>
<dbReference type="GO" id="GO:0015934">
    <property type="term" value="C:large ribosomal subunit"/>
    <property type="evidence" value="ECO:0007669"/>
    <property type="project" value="InterPro"/>
</dbReference>
<dbReference type="RefSeq" id="XP_025356202.1">
    <property type="nucleotide sequence ID" value="XM_025500912.1"/>
</dbReference>
<organism evidence="6 7">
    <name type="scientific">Meira miltonrushii</name>
    <dbReference type="NCBI Taxonomy" id="1280837"/>
    <lineage>
        <taxon>Eukaryota</taxon>
        <taxon>Fungi</taxon>
        <taxon>Dikarya</taxon>
        <taxon>Basidiomycota</taxon>
        <taxon>Ustilaginomycotina</taxon>
        <taxon>Exobasidiomycetes</taxon>
        <taxon>Exobasidiales</taxon>
        <taxon>Brachybasidiaceae</taxon>
        <taxon>Meira</taxon>
    </lineage>
</organism>
<evidence type="ECO:0000313" key="7">
    <source>
        <dbReference type="Proteomes" id="UP000245771"/>
    </source>
</evidence>
<dbReference type="EMBL" id="KZ819603">
    <property type="protein sequence ID" value="PWN35900.1"/>
    <property type="molecule type" value="Genomic_DNA"/>
</dbReference>
<keyword evidence="3" id="KW-0687">Ribonucleoprotein</keyword>
<dbReference type="STRING" id="1280837.A0A316VEF8"/>
<dbReference type="GO" id="GO:0006412">
    <property type="term" value="P:translation"/>
    <property type="evidence" value="ECO:0007669"/>
    <property type="project" value="InterPro"/>
</dbReference>